<dbReference type="EMBL" id="UGYW01000002">
    <property type="protein sequence ID" value="SUJ03538.1"/>
    <property type="molecule type" value="Genomic_DNA"/>
</dbReference>
<name>A0A380BM15_SPHSI</name>
<dbReference type="RefSeq" id="WP_115169508.1">
    <property type="nucleotide sequence ID" value="NZ_UGYW01000002.1"/>
</dbReference>
<evidence type="ECO:0000256" key="7">
    <source>
        <dbReference type="PROSITE-ProRule" id="PRU01360"/>
    </source>
</evidence>
<keyword evidence="5 7" id="KW-0472">Membrane</keyword>
<evidence type="ECO:0000256" key="2">
    <source>
        <dbReference type="ARBA" id="ARBA00022448"/>
    </source>
</evidence>
<protein>
    <submittedName>
        <fullName evidence="9">Outer membrane cobalamin receptor protein</fullName>
    </submittedName>
</protein>
<accession>A0A380BM15</accession>
<comment type="similarity">
    <text evidence="7">Belongs to the TonB-dependent receptor family.</text>
</comment>
<evidence type="ECO:0000256" key="6">
    <source>
        <dbReference type="ARBA" id="ARBA00023237"/>
    </source>
</evidence>
<evidence type="ECO:0000313" key="10">
    <source>
        <dbReference type="Proteomes" id="UP000254893"/>
    </source>
</evidence>
<dbReference type="SUPFAM" id="SSF56935">
    <property type="entry name" value="Porins"/>
    <property type="match status" value="1"/>
</dbReference>
<dbReference type="InterPro" id="IPR008969">
    <property type="entry name" value="CarboxyPept-like_regulatory"/>
</dbReference>
<dbReference type="AlphaFoldDB" id="A0A380BM15"/>
<dbReference type="Pfam" id="PF07715">
    <property type="entry name" value="Plug"/>
    <property type="match status" value="1"/>
</dbReference>
<keyword evidence="4 7" id="KW-0812">Transmembrane</keyword>
<evidence type="ECO:0000256" key="3">
    <source>
        <dbReference type="ARBA" id="ARBA00022452"/>
    </source>
</evidence>
<proteinExistence type="inferred from homology"/>
<evidence type="ECO:0000256" key="5">
    <source>
        <dbReference type="ARBA" id="ARBA00023136"/>
    </source>
</evidence>
<gene>
    <name evidence="9" type="ORF">NCTC11388_01280</name>
</gene>
<dbReference type="NCBIfam" id="TIGR04056">
    <property type="entry name" value="OMP_RagA_SusC"/>
    <property type="match status" value="1"/>
</dbReference>
<feature type="domain" description="TonB-dependent receptor plug" evidence="8">
    <location>
        <begin position="106"/>
        <end position="214"/>
    </location>
</feature>
<dbReference type="InterPro" id="IPR023997">
    <property type="entry name" value="TonB-dep_OMP_SusC/RagA_CS"/>
</dbReference>
<dbReference type="Proteomes" id="UP000254893">
    <property type="component" value="Unassembled WGS sequence"/>
</dbReference>
<dbReference type="Pfam" id="PF13715">
    <property type="entry name" value="CarbopepD_reg_2"/>
    <property type="match status" value="1"/>
</dbReference>
<sequence length="1033" mass="115093">MLLIWQTGSAQSGRTVTGTVYDEETRQPLPGVSISLQNAKAGTVTDTHGKFNLTISGNDAVLTFKYIGYESKDVSIPATGAMSVTIRKDNRSLDEVVVIGYGEVQRKDVTGSVGSVKMEDIKRAPVGSALEALAGRVAGVQVTSESGKPGSGVNIVVRGANSLTQSNEPLYVIDGFPMEDANANVLNPAEIESIEILKDASATAIYGARGANGVVLITTRKGKEGAPVINYSGYVGVQQIINKMELMNPYEFVKLQRDIDSVGIKLTYFRDGKGLEDYRNAAGNDWQDLLFKTATMQDHSLSVMGGNKSTKYSFSGNVFDQDGIIINSGFRRYQGKMTLDQTFNKLKVGVNAMYTATRTSGTNPSAPDATYSAMNYLMYSVWGYRPVGFGSDTDLVNSLIDPDVDASNDYRINPIMSAENEYRANFNNRLIANGYAEYAFTKDLKLRINGGINKTDWRQESFNNSMTRYGYWASINKVNGSIMYTDSYTWLNENLLTYNKKFGKDHTLNAVAGITFQENVWKRYGLSAIQLPNENLGLAGLSQGIAQPVTSLNTEWSLMSYLARVNYSYQNKYLLTASYRADGSSKFRKNNRWGYFPSAAFAWRLINESFMKEQTLFSDAKVRLGYGVTGNNRVNEYATYAQLSFDNTGPATNGYYPFNNTITQGVYLSSIANPDLRWESTKQSNIGVDLGLFKQRLLVTVDYYKKKTTDLLLNASLPLSTGYSTAFKNIGATTNQGLEISLSGDVIKKSDFNWNSSFNIAFNKNRVVSLTENQESITSTVPWDQNYTSIPLYIAKIGQPIGQIYGFIWDGVYQYEDFNQLPNGTYELKSGVTTNGNSRSNIRPGDIKYRDLNGDNVVDNYDRTVIGNAYPIHQGGFSNNFRYKNFDLNVFMQWSYGNDVVNANRLWFEAGNKTNLNQFATFENRWTPDNQTNEMFRVGGMGPYAYSSRVVEDASYLRLKTVSFGYNFDPKVLSKLKIRSLRVYATAQNLYTFTNYSGYDPEVAVYYSALTPGFDYSSYPRPKTFVFGVNVGL</sequence>
<dbReference type="NCBIfam" id="TIGR04057">
    <property type="entry name" value="SusC_RagA_signa"/>
    <property type="match status" value="1"/>
</dbReference>
<evidence type="ECO:0000256" key="1">
    <source>
        <dbReference type="ARBA" id="ARBA00004571"/>
    </source>
</evidence>
<dbReference type="Gene3D" id="2.170.130.10">
    <property type="entry name" value="TonB-dependent receptor, plug domain"/>
    <property type="match status" value="1"/>
</dbReference>
<dbReference type="PROSITE" id="PS52016">
    <property type="entry name" value="TONB_DEPENDENT_REC_3"/>
    <property type="match status" value="1"/>
</dbReference>
<evidence type="ECO:0000259" key="8">
    <source>
        <dbReference type="Pfam" id="PF07715"/>
    </source>
</evidence>
<dbReference type="InterPro" id="IPR012910">
    <property type="entry name" value="Plug_dom"/>
</dbReference>
<comment type="subcellular location">
    <subcellularLocation>
        <location evidence="1 7">Cell outer membrane</location>
        <topology evidence="1 7">Multi-pass membrane protein</topology>
    </subcellularLocation>
</comment>
<dbReference type="FunFam" id="2.170.130.10:FF:000008">
    <property type="entry name" value="SusC/RagA family TonB-linked outer membrane protein"/>
    <property type="match status" value="1"/>
</dbReference>
<keyword evidence="2 7" id="KW-0813">Transport</keyword>
<evidence type="ECO:0000313" key="9">
    <source>
        <dbReference type="EMBL" id="SUJ03538.1"/>
    </source>
</evidence>
<keyword evidence="6 7" id="KW-0998">Cell outer membrane</keyword>
<dbReference type="InterPro" id="IPR036942">
    <property type="entry name" value="Beta-barrel_TonB_sf"/>
</dbReference>
<dbReference type="Gene3D" id="2.60.40.1120">
    <property type="entry name" value="Carboxypeptidase-like, regulatory domain"/>
    <property type="match status" value="1"/>
</dbReference>
<keyword evidence="3 7" id="KW-1134">Transmembrane beta strand</keyword>
<dbReference type="InterPro" id="IPR037066">
    <property type="entry name" value="Plug_dom_sf"/>
</dbReference>
<keyword evidence="9" id="KW-0675">Receptor</keyword>
<evidence type="ECO:0000256" key="4">
    <source>
        <dbReference type="ARBA" id="ARBA00022692"/>
    </source>
</evidence>
<dbReference type="InterPro" id="IPR039426">
    <property type="entry name" value="TonB-dep_rcpt-like"/>
</dbReference>
<dbReference type="Gene3D" id="2.40.170.20">
    <property type="entry name" value="TonB-dependent receptor, beta-barrel domain"/>
    <property type="match status" value="1"/>
</dbReference>
<dbReference type="SUPFAM" id="SSF49464">
    <property type="entry name" value="Carboxypeptidase regulatory domain-like"/>
    <property type="match status" value="1"/>
</dbReference>
<dbReference type="InterPro" id="IPR023996">
    <property type="entry name" value="TonB-dep_OMP_SusC/RagA"/>
</dbReference>
<organism evidence="9 10">
    <name type="scientific">Sphingobacterium spiritivorum</name>
    <name type="common">Flavobacterium spiritivorum</name>
    <dbReference type="NCBI Taxonomy" id="258"/>
    <lineage>
        <taxon>Bacteria</taxon>
        <taxon>Pseudomonadati</taxon>
        <taxon>Bacteroidota</taxon>
        <taxon>Sphingobacteriia</taxon>
        <taxon>Sphingobacteriales</taxon>
        <taxon>Sphingobacteriaceae</taxon>
        <taxon>Sphingobacterium</taxon>
    </lineage>
</organism>
<dbReference type="GO" id="GO:0009279">
    <property type="term" value="C:cell outer membrane"/>
    <property type="evidence" value="ECO:0007669"/>
    <property type="project" value="UniProtKB-SubCell"/>
</dbReference>
<reference evidence="9 10" key="1">
    <citation type="submission" date="2018-06" db="EMBL/GenBank/DDBJ databases">
        <authorList>
            <consortium name="Pathogen Informatics"/>
            <person name="Doyle S."/>
        </authorList>
    </citation>
    <scope>NUCLEOTIDE SEQUENCE [LARGE SCALE GENOMIC DNA]</scope>
    <source>
        <strain evidence="9 10">NCTC11388</strain>
    </source>
</reference>